<accession>A0ABQ8EZ72</accession>
<dbReference type="Proteomes" id="UP001648503">
    <property type="component" value="Unassembled WGS sequence"/>
</dbReference>
<proteinExistence type="predicted"/>
<sequence>MYSSTTFKAAMFVFLAVTASVVQGTLSLDHANGLSSTLEKRGPFPDDAPSKNPSGKRKTKTSVKSLASSTSPPTAGTTTTAKGAGGGPSSPSPSPDDNPFGTTLGQGVAGDCMKKADCEDSLNCARLPNQSPTSKGVCITPDSSVVDLGASCGGFTRSSPQCASGMTCKLGEVADGGGVCTLETSAVLSTDSSSSTGSAPSASEPSAPAPSGSAAPGSAPAPSGSAAPGSAPAPTSAAPSAPTSSPSNLAASNSSSHASNDYGGGSDRVLSAAESTSVASFMAAMFVAITFALV</sequence>
<gene>
    <name evidence="3" type="ORF">BASA50_010195</name>
</gene>
<evidence type="ECO:0000313" key="4">
    <source>
        <dbReference type="Proteomes" id="UP001648503"/>
    </source>
</evidence>
<dbReference type="EMBL" id="JAFCIX010000470">
    <property type="protein sequence ID" value="KAH6589217.1"/>
    <property type="molecule type" value="Genomic_DNA"/>
</dbReference>
<feature type="compositionally biased region" description="Low complexity" evidence="1">
    <location>
        <begin position="189"/>
        <end position="259"/>
    </location>
</feature>
<protein>
    <recommendedName>
        <fullName evidence="5">Extracellular membrane protein CFEM domain-containing protein</fullName>
    </recommendedName>
</protein>
<feature type="compositionally biased region" description="Low complexity" evidence="1">
    <location>
        <begin position="67"/>
        <end position="82"/>
    </location>
</feature>
<keyword evidence="4" id="KW-1185">Reference proteome</keyword>
<keyword evidence="2" id="KW-0732">Signal</keyword>
<organism evidence="3 4">
    <name type="scientific">Batrachochytrium salamandrivorans</name>
    <dbReference type="NCBI Taxonomy" id="1357716"/>
    <lineage>
        <taxon>Eukaryota</taxon>
        <taxon>Fungi</taxon>
        <taxon>Fungi incertae sedis</taxon>
        <taxon>Chytridiomycota</taxon>
        <taxon>Chytridiomycota incertae sedis</taxon>
        <taxon>Chytridiomycetes</taxon>
        <taxon>Rhizophydiales</taxon>
        <taxon>Rhizophydiales incertae sedis</taxon>
        <taxon>Batrachochytrium</taxon>
    </lineage>
</organism>
<evidence type="ECO:0000313" key="3">
    <source>
        <dbReference type="EMBL" id="KAH6589217.1"/>
    </source>
</evidence>
<feature type="region of interest" description="Disordered" evidence="1">
    <location>
        <begin position="189"/>
        <end position="269"/>
    </location>
</feature>
<feature type="region of interest" description="Disordered" evidence="1">
    <location>
        <begin position="36"/>
        <end position="106"/>
    </location>
</feature>
<comment type="caution">
    <text evidence="3">The sequence shown here is derived from an EMBL/GenBank/DDBJ whole genome shotgun (WGS) entry which is preliminary data.</text>
</comment>
<evidence type="ECO:0000256" key="2">
    <source>
        <dbReference type="SAM" id="SignalP"/>
    </source>
</evidence>
<feature type="chain" id="PRO_5045832243" description="Extracellular membrane protein CFEM domain-containing protein" evidence="2">
    <location>
        <begin position="25"/>
        <end position="294"/>
    </location>
</feature>
<name>A0ABQ8EZ72_9FUNG</name>
<evidence type="ECO:0000256" key="1">
    <source>
        <dbReference type="SAM" id="MobiDB-lite"/>
    </source>
</evidence>
<evidence type="ECO:0008006" key="5">
    <source>
        <dbReference type="Google" id="ProtNLM"/>
    </source>
</evidence>
<feature type="signal peptide" evidence="2">
    <location>
        <begin position="1"/>
        <end position="24"/>
    </location>
</feature>
<reference evidence="3 4" key="1">
    <citation type="submission" date="2021-02" db="EMBL/GenBank/DDBJ databases">
        <title>Variation within the Batrachochytrium salamandrivorans European outbreak.</title>
        <authorList>
            <person name="Kelly M."/>
            <person name="Pasmans F."/>
            <person name="Shea T.P."/>
            <person name="Munoz J.F."/>
            <person name="Carranza S."/>
            <person name="Cuomo C.A."/>
            <person name="Martel A."/>
        </authorList>
    </citation>
    <scope>NUCLEOTIDE SEQUENCE [LARGE SCALE GENOMIC DNA]</scope>
    <source>
        <strain evidence="3 4">AMFP18/2</strain>
    </source>
</reference>